<dbReference type="GO" id="GO:0006790">
    <property type="term" value="P:sulfur compound metabolic process"/>
    <property type="evidence" value="ECO:0007669"/>
    <property type="project" value="InterPro"/>
</dbReference>
<dbReference type="SUPFAM" id="SSF50465">
    <property type="entry name" value="EF-Tu/eEF-1alpha/eIF2-gamma C-terminal domain"/>
    <property type="match status" value="1"/>
</dbReference>
<evidence type="ECO:0000256" key="3">
    <source>
        <dbReference type="ARBA" id="ARBA00022695"/>
    </source>
</evidence>
<dbReference type="InterPro" id="IPR011779">
    <property type="entry name" value="SO4_adenylTrfase_lsu"/>
</dbReference>
<proteinExistence type="predicted"/>
<dbReference type="CDD" id="cd03695">
    <property type="entry name" value="CysN_NodQ_II"/>
    <property type="match status" value="1"/>
</dbReference>
<dbReference type="InterPro" id="IPR054696">
    <property type="entry name" value="GTP-eEF1A_C"/>
</dbReference>
<keyword evidence="4" id="KW-0547">Nucleotide-binding</keyword>
<dbReference type="Gene3D" id="3.40.50.300">
    <property type="entry name" value="P-loop containing nucleotide triphosphate hydrolases"/>
    <property type="match status" value="1"/>
</dbReference>
<dbReference type="GO" id="GO:0003924">
    <property type="term" value="F:GTPase activity"/>
    <property type="evidence" value="ECO:0007669"/>
    <property type="project" value="InterPro"/>
</dbReference>
<dbReference type="Pfam" id="PF22594">
    <property type="entry name" value="GTP-eEF1A_C"/>
    <property type="match status" value="1"/>
</dbReference>
<accession>A0A1B9XWT3</accession>
<dbReference type="NCBIfam" id="TIGR02034">
    <property type="entry name" value="CysN"/>
    <property type="match status" value="1"/>
</dbReference>
<sequence>MNVLKIATAGSVDDGKSTLIGRILYDTKSLTDDKLEAIEEKSKQRGFDYLDFSLATDGLVAEREQGITIDVAHIYFSTPKTSFIIADTPGHIEYTRNMVTGASNSQASIVLIDARNGVIEQTYRHFFINTLLRVKNVVIAINKMDLVDFSEEKFNEIKNEIEYLASKSAYKGQKLTFIPMSALKGDNVVEKSENTPWYKGETLLDHLESLVSEDLEEVSQTRFPVQTVIRPKTDEYHDFRGYAGKIYGGDLAVGDSVTVLPSATTSKIKSINFFDKEYLQAKRGSSVTLTLEDNVNVSRGDMLVKLDEQPTVTKELNATICWMDKEPLQAANKYYVKHGVNDVQAKITSLTSLIKPDFSGKEENPSALALNEIGEVSLKVSKPLFVDAYSKNKANGTFILINPKTNNTAGVGFIQ</sequence>
<reference evidence="8 9" key="1">
    <citation type="submission" date="2016-06" db="EMBL/GenBank/DDBJ databases">
        <title>Draft Genome Sequence of Tenacibaculum soleae UCD-KL19.</title>
        <authorList>
            <person name="Eisen J.A."/>
            <person name="Coil D.A."/>
            <person name="Lujan K.M."/>
        </authorList>
    </citation>
    <scope>NUCLEOTIDE SEQUENCE [LARGE SCALE GENOMIC DNA]</scope>
    <source>
        <strain evidence="8 9">UCD-KL19</strain>
    </source>
</reference>
<comment type="caution">
    <text evidence="8">The sequence shown here is derived from an EMBL/GenBank/DDBJ whole genome shotgun (WGS) entry which is preliminary data.</text>
</comment>
<evidence type="ECO:0000256" key="6">
    <source>
        <dbReference type="ARBA" id="ARBA00023134"/>
    </source>
</evidence>
<dbReference type="PROSITE" id="PS00301">
    <property type="entry name" value="G_TR_1"/>
    <property type="match status" value="1"/>
</dbReference>
<evidence type="ECO:0000259" key="7">
    <source>
        <dbReference type="PROSITE" id="PS51722"/>
    </source>
</evidence>
<evidence type="ECO:0000256" key="5">
    <source>
        <dbReference type="ARBA" id="ARBA00022840"/>
    </source>
</evidence>
<dbReference type="Gene3D" id="2.40.30.10">
    <property type="entry name" value="Translation factors"/>
    <property type="match status" value="2"/>
</dbReference>
<dbReference type="SUPFAM" id="SSF50447">
    <property type="entry name" value="Translation proteins"/>
    <property type="match status" value="1"/>
</dbReference>
<name>A0A1B9XWT3_9FLAO</name>
<evidence type="ECO:0000313" key="9">
    <source>
        <dbReference type="Proteomes" id="UP000093186"/>
    </source>
</evidence>
<dbReference type="RefSeq" id="WP_068706266.1">
    <property type="nucleotide sequence ID" value="NZ_MAKX01000041.1"/>
</dbReference>
<protein>
    <recommendedName>
        <fullName evidence="1">sulfate adenylyltransferase</fullName>
        <ecNumber evidence="1">2.7.7.4</ecNumber>
    </recommendedName>
</protein>
<dbReference type="AlphaFoldDB" id="A0A1B9XWT3"/>
<evidence type="ECO:0000313" key="8">
    <source>
        <dbReference type="EMBL" id="OCK41891.1"/>
    </source>
</evidence>
<dbReference type="CDD" id="cd04166">
    <property type="entry name" value="CysN_ATPS"/>
    <property type="match status" value="1"/>
</dbReference>
<dbReference type="FunFam" id="3.40.50.300:FF:000119">
    <property type="entry name" value="Sulfate adenylyltransferase subunit 1"/>
    <property type="match status" value="1"/>
</dbReference>
<dbReference type="EMBL" id="MAKX01000041">
    <property type="protein sequence ID" value="OCK41891.1"/>
    <property type="molecule type" value="Genomic_DNA"/>
</dbReference>
<evidence type="ECO:0000256" key="1">
    <source>
        <dbReference type="ARBA" id="ARBA00012391"/>
    </source>
</evidence>
<gene>
    <name evidence="8" type="ORF">BA195_12980</name>
</gene>
<dbReference type="InterPro" id="IPR044139">
    <property type="entry name" value="CysN_NoDQ_III"/>
</dbReference>
<keyword evidence="9" id="KW-1185">Reference proteome</keyword>
<dbReference type="InterPro" id="IPR031157">
    <property type="entry name" value="G_TR_CS"/>
</dbReference>
<dbReference type="InterPro" id="IPR050100">
    <property type="entry name" value="TRAFAC_GTPase_members"/>
</dbReference>
<dbReference type="Pfam" id="PF00009">
    <property type="entry name" value="GTP_EFTU"/>
    <property type="match status" value="1"/>
</dbReference>
<dbReference type="InterPro" id="IPR005225">
    <property type="entry name" value="Small_GTP-bd"/>
</dbReference>
<dbReference type="InterPro" id="IPR027417">
    <property type="entry name" value="P-loop_NTPase"/>
</dbReference>
<evidence type="ECO:0000256" key="2">
    <source>
        <dbReference type="ARBA" id="ARBA00022679"/>
    </source>
</evidence>
<keyword evidence="2 8" id="KW-0808">Transferase</keyword>
<dbReference type="SUPFAM" id="SSF52540">
    <property type="entry name" value="P-loop containing nucleoside triphosphate hydrolases"/>
    <property type="match status" value="1"/>
</dbReference>
<dbReference type="PROSITE" id="PS51722">
    <property type="entry name" value="G_TR_2"/>
    <property type="match status" value="1"/>
</dbReference>
<dbReference type="GO" id="GO:0005524">
    <property type="term" value="F:ATP binding"/>
    <property type="evidence" value="ECO:0007669"/>
    <property type="project" value="UniProtKB-KW"/>
</dbReference>
<feature type="domain" description="Tr-type G" evidence="7">
    <location>
        <begin position="1"/>
        <end position="216"/>
    </location>
</feature>
<dbReference type="EC" id="2.7.7.4" evidence="1"/>
<dbReference type="OrthoDB" id="9804504at2"/>
<keyword evidence="5" id="KW-0067">ATP-binding</keyword>
<dbReference type="InterPro" id="IPR041757">
    <property type="entry name" value="CysN_GTP-bd"/>
</dbReference>
<dbReference type="InterPro" id="IPR009000">
    <property type="entry name" value="Transl_B-barrel_sf"/>
</dbReference>
<dbReference type="PRINTS" id="PR00315">
    <property type="entry name" value="ELONGATNFCT"/>
</dbReference>
<dbReference type="GO" id="GO:0005525">
    <property type="term" value="F:GTP binding"/>
    <property type="evidence" value="ECO:0007669"/>
    <property type="project" value="UniProtKB-KW"/>
</dbReference>
<dbReference type="GO" id="GO:0004781">
    <property type="term" value="F:sulfate adenylyltransferase (ATP) activity"/>
    <property type="evidence" value="ECO:0007669"/>
    <property type="project" value="UniProtKB-EC"/>
</dbReference>
<evidence type="ECO:0000256" key="4">
    <source>
        <dbReference type="ARBA" id="ARBA00022741"/>
    </source>
</evidence>
<dbReference type="NCBIfam" id="TIGR00231">
    <property type="entry name" value="small_GTP"/>
    <property type="match status" value="1"/>
</dbReference>
<dbReference type="InterPro" id="IPR000795">
    <property type="entry name" value="T_Tr_GTP-bd_dom"/>
</dbReference>
<dbReference type="STRING" id="447689.BA195_12980"/>
<keyword evidence="6" id="KW-0342">GTP-binding</keyword>
<organism evidence="8 9">
    <name type="scientific">Tenacibaculum soleae</name>
    <dbReference type="NCBI Taxonomy" id="447689"/>
    <lineage>
        <taxon>Bacteria</taxon>
        <taxon>Pseudomonadati</taxon>
        <taxon>Bacteroidota</taxon>
        <taxon>Flavobacteriia</taxon>
        <taxon>Flavobacteriales</taxon>
        <taxon>Flavobacteriaceae</taxon>
        <taxon>Tenacibaculum</taxon>
    </lineage>
</organism>
<dbReference type="CDD" id="cd04095">
    <property type="entry name" value="CysN_NoDQ_III"/>
    <property type="match status" value="1"/>
</dbReference>
<dbReference type="InterPro" id="IPR009001">
    <property type="entry name" value="Transl_elong_EF1A/Init_IF2_C"/>
</dbReference>
<dbReference type="Proteomes" id="UP000093186">
    <property type="component" value="Unassembled WGS sequence"/>
</dbReference>
<dbReference type="InterPro" id="IPR044138">
    <property type="entry name" value="CysN_II"/>
</dbReference>
<keyword evidence="3 8" id="KW-0548">Nucleotidyltransferase</keyword>
<dbReference type="PANTHER" id="PTHR23115">
    <property type="entry name" value="TRANSLATION FACTOR"/>
    <property type="match status" value="1"/>
</dbReference>